<dbReference type="EMBL" id="RWGY01000011">
    <property type="protein sequence ID" value="TVU32496.1"/>
    <property type="molecule type" value="Genomic_DNA"/>
</dbReference>
<accession>A0A5J9V939</accession>
<organism evidence="1 2">
    <name type="scientific">Eragrostis curvula</name>
    <name type="common">weeping love grass</name>
    <dbReference type="NCBI Taxonomy" id="38414"/>
    <lineage>
        <taxon>Eukaryota</taxon>
        <taxon>Viridiplantae</taxon>
        <taxon>Streptophyta</taxon>
        <taxon>Embryophyta</taxon>
        <taxon>Tracheophyta</taxon>
        <taxon>Spermatophyta</taxon>
        <taxon>Magnoliopsida</taxon>
        <taxon>Liliopsida</taxon>
        <taxon>Poales</taxon>
        <taxon>Poaceae</taxon>
        <taxon>PACMAD clade</taxon>
        <taxon>Chloridoideae</taxon>
        <taxon>Eragrostideae</taxon>
        <taxon>Eragrostidinae</taxon>
        <taxon>Eragrostis</taxon>
    </lineage>
</organism>
<evidence type="ECO:0000313" key="2">
    <source>
        <dbReference type="Proteomes" id="UP000324897"/>
    </source>
</evidence>
<evidence type="ECO:0000313" key="1">
    <source>
        <dbReference type="EMBL" id="TVU32496.1"/>
    </source>
</evidence>
<reference evidence="1 2" key="1">
    <citation type="journal article" date="2019" name="Sci. Rep.">
        <title>A high-quality genome of Eragrostis curvula grass provides insights into Poaceae evolution and supports new strategies to enhance forage quality.</title>
        <authorList>
            <person name="Carballo J."/>
            <person name="Santos B.A.C.M."/>
            <person name="Zappacosta D."/>
            <person name="Garbus I."/>
            <person name="Selva J.P."/>
            <person name="Gallo C.A."/>
            <person name="Diaz A."/>
            <person name="Albertini E."/>
            <person name="Caccamo M."/>
            <person name="Echenique V."/>
        </authorList>
    </citation>
    <scope>NUCLEOTIDE SEQUENCE [LARGE SCALE GENOMIC DNA]</scope>
    <source>
        <strain evidence="2">cv. Victoria</strain>
        <tissue evidence="1">Leaf</tissue>
    </source>
</reference>
<dbReference type="OrthoDB" id="16820at2759"/>
<proteinExistence type="predicted"/>
<gene>
    <name evidence="1" type="ORF">EJB05_24227</name>
</gene>
<name>A0A5J9V939_9POAL</name>
<comment type="caution">
    <text evidence="1">The sequence shown here is derived from an EMBL/GenBank/DDBJ whole genome shotgun (WGS) entry which is preliminary data.</text>
</comment>
<keyword evidence="2" id="KW-1185">Reference proteome</keyword>
<protein>
    <submittedName>
        <fullName evidence="1">Uncharacterized protein</fullName>
    </submittedName>
</protein>
<dbReference type="AlphaFoldDB" id="A0A5J9V939"/>
<sequence>MEEVCRLQYASKCYAFMMGKERRAEHLSYMNGLPPGFLHSGHLPTAHKRTKIPQCKNPMLLVTLIHYELFATMFRQVGQLWHMGIVHSKLKHVLLDLKCARVKIATLL</sequence>
<dbReference type="Proteomes" id="UP000324897">
    <property type="component" value="Chromosome 1"/>
</dbReference>
<dbReference type="Gramene" id="TVU32496">
    <property type="protein sequence ID" value="TVU32496"/>
    <property type="gene ID" value="EJB05_24227"/>
</dbReference>